<organism evidence="1">
    <name type="scientific">mine drainage metagenome</name>
    <dbReference type="NCBI Taxonomy" id="410659"/>
    <lineage>
        <taxon>unclassified sequences</taxon>
        <taxon>metagenomes</taxon>
        <taxon>ecological metagenomes</taxon>
    </lineage>
</organism>
<name>E6Q3Q1_9ZZZZ</name>
<dbReference type="Gene3D" id="3.40.1260.10">
    <property type="entry name" value="DsrEFH-like"/>
    <property type="match status" value="1"/>
</dbReference>
<evidence type="ECO:0000313" key="1">
    <source>
        <dbReference type="EMBL" id="CBI01812.1"/>
    </source>
</evidence>
<dbReference type="InterPro" id="IPR027396">
    <property type="entry name" value="DsrEFH-like"/>
</dbReference>
<protein>
    <submittedName>
        <fullName evidence="1">Uncharacterized protein</fullName>
    </submittedName>
</protein>
<reference evidence="1" key="1">
    <citation type="submission" date="2009-10" db="EMBL/GenBank/DDBJ databases">
        <title>Diversity of trophic interactions inside an arsenic-rich microbial ecosystem.</title>
        <authorList>
            <person name="Bertin P.N."/>
            <person name="Heinrich-Salmeron A."/>
            <person name="Pelletier E."/>
            <person name="Goulhen-Chollet F."/>
            <person name="Arsene-Ploetze F."/>
            <person name="Gallien S."/>
            <person name="Calteau A."/>
            <person name="Vallenet D."/>
            <person name="Casiot C."/>
            <person name="Chane-Woon-Ming B."/>
            <person name="Giloteaux L."/>
            <person name="Barakat M."/>
            <person name="Bonnefoy V."/>
            <person name="Bruneel O."/>
            <person name="Chandler M."/>
            <person name="Cleiss J."/>
            <person name="Duran R."/>
            <person name="Elbaz-Poulichet F."/>
            <person name="Fonknechten N."/>
            <person name="Lauga B."/>
            <person name="Mornico D."/>
            <person name="Ortet P."/>
            <person name="Schaeffer C."/>
            <person name="Siguier P."/>
            <person name="Alexander Thil Smith A."/>
            <person name="Van Dorsselaer A."/>
            <person name="Weissenbach J."/>
            <person name="Medigue C."/>
            <person name="Le Paslier D."/>
        </authorList>
    </citation>
    <scope>NUCLEOTIDE SEQUENCE</scope>
</reference>
<dbReference type="AlphaFoldDB" id="E6Q3Q1"/>
<gene>
    <name evidence="1" type="ORF">CARN4_0804</name>
</gene>
<proteinExistence type="predicted"/>
<comment type="caution">
    <text evidence="1">The sequence shown here is derived from an EMBL/GenBank/DDBJ whole genome shotgun (WGS) entry which is preliminary data.</text>
</comment>
<dbReference type="EMBL" id="CABO01000025">
    <property type="protein sequence ID" value="CBI01812.1"/>
    <property type="molecule type" value="Genomic_DNA"/>
</dbReference>
<accession>E6Q3Q1</accession>
<sequence>MKRTAFLATSASLVALAPTLAEAAVAVPGGTALVEQRANFDATHFDNVLGRPADIRQMWEILNPNPVVWNNIKNALNGLHFGYGYPADKIAMAFAAHGPASSYNFSDYVWAKYRIGEFFNIKGPDGAFATKNYHYPSHVPFNLSANPDDEKSSYQDRSIQTLQRRGLVMLTCHTAVEEQSRAIVKRGFAPAGMNGSEVAADILTHLIPGTIVVPSMVATVAVLQKRFGYAYTALAF</sequence>